<proteinExistence type="predicted"/>
<dbReference type="EMBL" id="LC625835">
    <property type="protein sequence ID" value="BCU03635.1"/>
    <property type="molecule type" value="Genomic_DNA"/>
</dbReference>
<name>A0A811BSX1_9VIRU</name>
<dbReference type="Proteomes" id="UP001253637">
    <property type="component" value="Segment"/>
</dbReference>
<evidence type="ECO:0000256" key="2">
    <source>
        <dbReference type="SAM" id="Phobius"/>
    </source>
</evidence>
<evidence type="ECO:0000313" key="3">
    <source>
        <dbReference type="EMBL" id="BCU03635.1"/>
    </source>
</evidence>
<protein>
    <submittedName>
        <fullName evidence="3">Uncharacterized protein</fullName>
    </submittedName>
</protein>
<organism evidence="3 4">
    <name type="scientific">Pandoravirus japonicus</name>
    <dbReference type="NCBI Taxonomy" id="2823154"/>
    <lineage>
        <taxon>Viruses</taxon>
        <taxon>Pandoravirus</taxon>
    </lineage>
</organism>
<keyword evidence="2" id="KW-0472">Membrane</keyword>
<keyword evidence="2" id="KW-1133">Transmembrane helix</keyword>
<evidence type="ECO:0000313" key="4">
    <source>
        <dbReference type="Proteomes" id="UP001253637"/>
    </source>
</evidence>
<feature type="transmembrane region" description="Helical" evidence="2">
    <location>
        <begin position="83"/>
        <end position="105"/>
    </location>
</feature>
<accession>A0A811BSX1</accession>
<reference evidence="3" key="1">
    <citation type="submission" date="2021-04" db="EMBL/GenBank/DDBJ databases">
        <title>Draft Genome Sequence of Pandoravirus japonicus, Isolated from the Sabaishi River of Niigata, Japan.</title>
        <authorList>
            <person name="Hosokawa N."/>
            <person name="Takahashi H."/>
            <person name="Aoki K."/>
            <person name="Takemura M."/>
        </authorList>
    </citation>
    <scope>NUCLEOTIDE SEQUENCE</scope>
</reference>
<sequence>MATASSDAIALTIACAHPTGSACGPRWPRLCALATRTPRAAAASRTDAAASRAKSAVEDTCASVATRISGGNSSNRIPQTFSVCFYASLVCFCCRPLFVCVLLVVRVYAQIVWRVPAAVVLFAFFFLFFTVPKTTTLEKGDRPCPCAAPPSPKKPARPECGHHRHNDGGSGV</sequence>
<feature type="transmembrane region" description="Helical" evidence="2">
    <location>
        <begin position="111"/>
        <end position="131"/>
    </location>
</feature>
<feature type="region of interest" description="Disordered" evidence="1">
    <location>
        <begin position="139"/>
        <end position="172"/>
    </location>
</feature>
<evidence type="ECO:0000256" key="1">
    <source>
        <dbReference type="SAM" id="MobiDB-lite"/>
    </source>
</evidence>
<keyword evidence="2" id="KW-0812">Transmembrane</keyword>